<dbReference type="Proteomes" id="UP000813385">
    <property type="component" value="Unassembled WGS sequence"/>
</dbReference>
<dbReference type="EC" id="3.6.4.12" evidence="3"/>
<dbReference type="InterPro" id="IPR041048">
    <property type="entry name" value="RuvB-like_C"/>
</dbReference>
<sequence length="934" mass="101599">MPENHEARDLLSNTPSSKTPYDHDSAELLPPDHFDYRLSVDSKLTVTALQRTYRRNKGVLLVALSQLFGALMNLSARLLELEGDGMHPFQVLLARQSLTMLCCVTYMWWYSTPGFPFGPKEVRWLLVLRGFSGFFGISGMWISMIHLPLAEATVITFLAPSVAGLACYLAFREPFTRIEQIGSLVAFLGVVLIAHPAALFTSSGPSTVAPPEIPTNMTDTSTDDPAIGHEATPQQRLEAIGFGLIGVLGAAGAFTTIRWIGKRAHPLISVNYFATWCTIVSGVVLTSAPLLDIGQPDLKFALPQGVRQWFLLLFLGVMGFIMQFILTTGLSIDRSNRANAMVFTHMLFAAGFDKWIFGNSMGWASLAGCGLIIGSALCMVLLKDEGQPARREGPDVEAGVGVRDTESVPMLMYDGRRQLRLQKGWMDEARPPKSSGAPRLPIDQPEPHRIAPCIIAPASIHARQPRADLPNHQNPSAHRLGARNFAKMVQISEVKGNNRENRTAAHTHIKGLGLKADGTAEKQAAGFVGQTTAREAAGVVVDLVKAHKMAGRGVLLAGGPGTGKTALALAISQDLGTKIPFCPIVGSEIYSTEVKKTEILMENFRRAIGLKVRETKEVYEGEVTELTPEEAENPLGGYGKTISTLLIGLKSAKGQKKLRLDPSIYEAIQKERVSVGDVIYIEANTGACKRVGRSDAYATEFDLEAEEYVPIPKGEVHKKKEIVQDVTLHDLDVANSRPQGGQDIMSMMGQLMKPKMTEITDKLRGEINKVVSKYIDQGVAELVPGVLFIDEAHMLDVECFTYLNRALESAISPIVVLASNRGMATLRGTDDIVAAHGIPSDFLARLLIIPTTPYQADEIKRIVRLRATTEGVPITDAAIDKIAEHGIFVYSILSKANGRSQIDVQDVAECEDLFLDARRSASLMAGDAGKGYLA</sequence>
<evidence type="ECO:0000256" key="5">
    <source>
        <dbReference type="ARBA" id="ARBA00022763"/>
    </source>
</evidence>
<feature type="transmembrane region" description="Helical" evidence="15">
    <location>
        <begin position="122"/>
        <end position="143"/>
    </location>
</feature>
<keyword evidence="15" id="KW-0472">Membrane</keyword>
<evidence type="ECO:0000256" key="10">
    <source>
        <dbReference type="ARBA" id="ARBA00023159"/>
    </source>
</evidence>
<evidence type="ECO:0000256" key="11">
    <source>
        <dbReference type="ARBA" id="ARBA00023204"/>
    </source>
</evidence>
<keyword evidence="4" id="KW-0547">Nucleotide-binding</keyword>
<dbReference type="GO" id="GO:0016020">
    <property type="term" value="C:membrane"/>
    <property type="evidence" value="ECO:0007669"/>
    <property type="project" value="InterPro"/>
</dbReference>
<dbReference type="Pfam" id="PF17856">
    <property type="entry name" value="TIP49_C"/>
    <property type="match status" value="1"/>
</dbReference>
<dbReference type="InterPro" id="IPR042487">
    <property type="entry name" value="RuvBL1/2_DNA/RNA_bd_dom"/>
</dbReference>
<gene>
    <name evidence="17" type="ORF">B0T11DRAFT_304583</name>
</gene>
<dbReference type="Gene3D" id="3.40.50.300">
    <property type="entry name" value="P-loop containing nucleotide triphosphate hydrolases"/>
    <property type="match status" value="1"/>
</dbReference>
<dbReference type="Pfam" id="PF00892">
    <property type="entry name" value="EamA"/>
    <property type="match status" value="2"/>
</dbReference>
<keyword evidence="10" id="KW-0010">Activator</keyword>
<dbReference type="InterPro" id="IPR010339">
    <property type="entry name" value="TIP49_P-loop"/>
</dbReference>
<dbReference type="Gene3D" id="1.10.8.60">
    <property type="match status" value="1"/>
</dbReference>
<dbReference type="InterPro" id="IPR003593">
    <property type="entry name" value="AAA+_ATPase"/>
</dbReference>
<evidence type="ECO:0000256" key="6">
    <source>
        <dbReference type="ARBA" id="ARBA00022801"/>
    </source>
</evidence>
<evidence type="ECO:0000256" key="14">
    <source>
        <dbReference type="SAM" id="MobiDB-lite"/>
    </source>
</evidence>
<dbReference type="GO" id="GO:0005524">
    <property type="term" value="F:ATP binding"/>
    <property type="evidence" value="ECO:0007669"/>
    <property type="project" value="UniProtKB-KW"/>
</dbReference>
<dbReference type="GO" id="GO:0005634">
    <property type="term" value="C:nucleus"/>
    <property type="evidence" value="ECO:0007669"/>
    <property type="project" value="UniProtKB-SubCell"/>
</dbReference>
<dbReference type="InterPro" id="IPR027417">
    <property type="entry name" value="P-loop_NTPase"/>
</dbReference>
<reference evidence="17" key="1">
    <citation type="journal article" date="2021" name="Nat. Commun.">
        <title>Genetic determinants of endophytism in the Arabidopsis root mycobiome.</title>
        <authorList>
            <person name="Mesny F."/>
            <person name="Miyauchi S."/>
            <person name="Thiergart T."/>
            <person name="Pickel B."/>
            <person name="Atanasova L."/>
            <person name="Karlsson M."/>
            <person name="Huettel B."/>
            <person name="Barry K.W."/>
            <person name="Haridas S."/>
            <person name="Chen C."/>
            <person name="Bauer D."/>
            <person name="Andreopoulos W."/>
            <person name="Pangilinan J."/>
            <person name="LaButti K."/>
            <person name="Riley R."/>
            <person name="Lipzen A."/>
            <person name="Clum A."/>
            <person name="Drula E."/>
            <person name="Henrissat B."/>
            <person name="Kohler A."/>
            <person name="Grigoriev I.V."/>
            <person name="Martin F.M."/>
            <person name="Hacquard S."/>
        </authorList>
    </citation>
    <scope>NUCLEOTIDE SEQUENCE</scope>
    <source>
        <strain evidence="17">MPI-CAGE-AT-0016</strain>
    </source>
</reference>
<evidence type="ECO:0000256" key="9">
    <source>
        <dbReference type="ARBA" id="ARBA00022853"/>
    </source>
</evidence>
<proteinExistence type="inferred from homology"/>
<dbReference type="SUPFAM" id="SSF103481">
    <property type="entry name" value="Multidrug resistance efflux transporter EmrE"/>
    <property type="match status" value="2"/>
</dbReference>
<dbReference type="InterPro" id="IPR037185">
    <property type="entry name" value="EmrE-like"/>
</dbReference>
<evidence type="ECO:0000256" key="3">
    <source>
        <dbReference type="ARBA" id="ARBA00012551"/>
    </source>
</evidence>
<feature type="domain" description="AAA+ ATPase" evidence="16">
    <location>
        <begin position="550"/>
        <end position="839"/>
    </location>
</feature>
<feature type="transmembrane region" description="Helical" evidence="15">
    <location>
        <begin position="239"/>
        <end position="260"/>
    </location>
</feature>
<organism evidence="17 18">
    <name type="scientific">Plectosphaerella cucumerina</name>
    <dbReference type="NCBI Taxonomy" id="40658"/>
    <lineage>
        <taxon>Eukaryota</taxon>
        <taxon>Fungi</taxon>
        <taxon>Dikarya</taxon>
        <taxon>Ascomycota</taxon>
        <taxon>Pezizomycotina</taxon>
        <taxon>Sordariomycetes</taxon>
        <taxon>Hypocreomycetidae</taxon>
        <taxon>Glomerellales</taxon>
        <taxon>Plectosphaerellaceae</taxon>
        <taxon>Plectosphaerella</taxon>
    </lineage>
</organism>
<evidence type="ECO:0000256" key="4">
    <source>
        <dbReference type="ARBA" id="ARBA00022741"/>
    </source>
</evidence>
<feature type="region of interest" description="Disordered" evidence="14">
    <location>
        <begin position="1"/>
        <end position="24"/>
    </location>
</feature>
<keyword evidence="5" id="KW-0227">DNA damage</keyword>
<dbReference type="GO" id="GO:0016787">
    <property type="term" value="F:hydrolase activity"/>
    <property type="evidence" value="ECO:0007669"/>
    <property type="project" value="UniProtKB-KW"/>
</dbReference>
<keyword evidence="8" id="KW-0067">ATP-binding</keyword>
<evidence type="ECO:0000256" key="15">
    <source>
        <dbReference type="SAM" id="Phobius"/>
    </source>
</evidence>
<evidence type="ECO:0000256" key="7">
    <source>
        <dbReference type="ARBA" id="ARBA00022806"/>
    </source>
</evidence>
<keyword evidence="15" id="KW-0812">Transmembrane</keyword>
<keyword evidence="12" id="KW-0539">Nucleus</keyword>
<accession>A0A8K0THR3</accession>
<evidence type="ECO:0000313" key="17">
    <source>
        <dbReference type="EMBL" id="KAH7367309.1"/>
    </source>
</evidence>
<feature type="transmembrane region" description="Helical" evidence="15">
    <location>
        <begin position="308"/>
        <end position="326"/>
    </location>
</feature>
<dbReference type="Gene3D" id="2.40.50.360">
    <property type="entry name" value="RuvB-like helicase, domain II"/>
    <property type="match status" value="1"/>
</dbReference>
<keyword evidence="18" id="KW-1185">Reference proteome</keyword>
<dbReference type="AlphaFoldDB" id="A0A8K0THR3"/>
<comment type="subcellular location">
    <subcellularLocation>
        <location evidence="1">Nucleus</location>
    </subcellularLocation>
</comment>
<comment type="similarity">
    <text evidence="2">Belongs to the RuvB family.</text>
</comment>
<dbReference type="SUPFAM" id="SSF52540">
    <property type="entry name" value="P-loop containing nucleoside triphosphate hydrolases"/>
    <property type="match status" value="1"/>
</dbReference>
<evidence type="ECO:0000256" key="2">
    <source>
        <dbReference type="ARBA" id="ARBA00007519"/>
    </source>
</evidence>
<dbReference type="PANTHER" id="PTHR11093">
    <property type="entry name" value="RUVB-RELATED REPTIN AND PONTIN"/>
    <property type="match status" value="1"/>
</dbReference>
<dbReference type="OrthoDB" id="10060499at2759"/>
<feature type="transmembrane region" description="Helical" evidence="15">
    <location>
        <begin position="59"/>
        <end position="79"/>
    </location>
</feature>
<feature type="transmembrane region" description="Helical" evidence="15">
    <location>
        <begin position="183"/>
        <end position="201"/>
    </location>
</feature>
<evidence type="ECO:0000256" key="13">
    <source>
        <dbReference type="ARBA" id="ARBA00047995"/>
    </source>
</evidence>
<dbReference type="EMBL" id="JAGPXD010000002">
    <property type="protein sequence ID" value="KAH7367309.1"/>
    <property type="molecule type" value="Genomic_DNA"/>
</dbReference>
<protein>
    <recommendedName>
        <fullName evidence="3">DNA helicase</fullName>
        <ecNumber evidence="3">3.6.4.12</ecNumber>
    </recommendedName>
</protein>
<feature type="transmembrane region" description="Helical" evidence="15">
    <location>
        <begin position="149"/>
        <end position="171"/>
    </location>
</feature>
<evidence type="ECO:0000256" key="12">
    <source>
        <dbReference type="ARBA" id="ARBA00023242"/>
    </source>
</evidence>
<dbReference type="FunFam" id="2.40.50.360:FF:000001">
    <property type="entry name" value="RuvB-like helicase"/>
    <property type="match status" value="1"/>
</dbReference>
<keyword evidence="15" id="KW-1133">Transmembrane helix</keyword>
<dbReference type="Pfam" id="PF06068">
    <property type="entry name" value="TIP49"/>
    <property type="match status" value="1"/>
</dbReference>
<dbReference type="SMART" id="SM00382">
    <property type="entry name" value="AAA"/>
    <property type="match status" value="1"/>
</dbReference>
<dbReference type="InterPro" id="IPR000620">
    <property type="entry name" value="EamA_dom"/>
</dbReference>
<feature type="transmembrane region" description="Helical" evidence="15">
    <location>
        <begin position="91"/>
        <end position="110"/>
    </location>
</feature>
<keyword evidence="11" id="KW-0234">DNA repair</keyword>
<evidence type="ECO:0000256" key="1">
    <source>
        <dbReference type="ARBA" id="ARBA00004123"/>
    </source>
</evidence>
<name>A0A8K0THR3_9PEZI</name>
<evidence type="ECO:0000256" key="8">
    <source>
        <dbReference type="ARBA" id="ARBA00022840"/>
    </source>
</evidence>
<evidence type="ECO:0000259" key="16">
    <source>
        <dbReference type="SMART" id="SM00382"/>
    </source>
</evidence>
<feature type="transmembrane region" description="Helical" evidence="15">
    <location>
        <begin position="267"/>
        <end position="288"/>
    </location>
</feature>
<comment type="caution">
    <text evidence="17">The sequence shown here is derived from an EMBL/GenBank/DDBJ whole genome shotgun (WGS) entry which is preliminary data.</text>
</comment>
<dbReference type="GO" id="GO:0006325">
    <property type="term" value="P:chromatin organization"/>
    <property type="evidence" value="ECO:0007669"/>
    <property type="project" value="UniProtKB-KW"/>
</dbReference>
<comment type="catalytic activity">
    <reaction evidence="13">
        <text>ATP + H2O = ADP + phosphate + H(+)</text>
        <dbReference type="Rhea" id="RHEA:13065"/>
        <dbReference type="ChEBI" id="CHEBI:15377"/>
        <dbReference type="ChEBI" id="CHEBI:15378"/>
        <dbReference type="ChEBI" id="CHEBI:30616"/>
        <dbReference type="ChEBI" id="CHEBI:43474"/>
        <dbReference type="ChEBI" id="CHEBI:456216"/>
        <dbReference type="EC" id="3.6.4.12"/>
    </reaction>
</comment>
<keyword evidence="9" id="KW-0156">Chromatin regulator</keyword>
<dbReference type="GO" id="GO:0003678">
    <property type="term" value="F:DNA helicase activity"/>
    <property type="evidence" value="ECO:0007669"/>
    <property type="project" value="UniProtKB-EC"/>
</dbReference>
<dbReference type="InterPro" id="IPR027238">
    <property type="entry name" value="RuvB-like"/>
</dbReference>
<dbReference type="GO" id="GO:0006281">
    <property type="term" value="P:DNA repair"/>
    <property type="evidence" value="ECO:0007669"/>
    <property type="project" value="UniProtKB-KW"/>
</dbReference>
<keyword evidence="6" id="KW-0378">Hydrolase</keyword>
<feature type="transmembrane region" description="Helical" evidence="15">
    <location>
        <begin position="363"/>
        <end position="382"/>
    </location>
</feature>
<keyword evidence="7" id="KW-0347">Helicase</keyword>
<evidence type="ECO:0000313" key="18">
    <source>
        <dbReference type="Proteomes" id="UP000813385"/>
    </source>
</evidence>